<name>A0A9E2F6C7_PSYF1</name>
<dbReference type="PANTHER" id="PTHR33933:SF3">
    <property type="entry name" value="PROTEIN ADENYLYLTRANSFERASE MJ0604-RELATED"/>
    <property type="match status" value="1"/>
</dbReference>
<evidence type="ECO:0000313" key="3">
    <source>
        <dbReference type="Proteomes" id="UP000811545"/>
    </source>
</evidence>
<proteinExistence type="predicted"/>
<dbReference type="PANTHER" id="PTHR33933">
    <property type="entry name" value="NUCLEOTIDYLTRANSFERASE"/>
    <property type="match status" value="1"/>
</dbReference>
<feature type="domain" description="Polymerase nucleotidyl transferase" evidence="1">
    <location>
        <begin position="15"/>
        <end position="90"/>
    </location>
</feature>
<evidence type="ECO:0000313" key="2">
    <source>
        <dbReference type="EMBL" id="MBT9145230.1"/>
    </source>
</evidence>
<accession>A0A9E2F6C7</accession>
<sequence length="111" mass="12976">MDNMKEKSIEDIKVEIWKCLDEMSVTVKNIILFGSRARGDFSKFSDYDFLIVTEKTFTIKEKMKIAKRIRVALAEFYIPADIIIKSEEELEIFRHRIGTVTREALKEGVNI</sequence>
<dbReference type="SUPFAM" id="SSF81301">
    <property type="entry name" value="Nucleotidyltransferase"/>
    <property type="match status" value="1"/>
</dbReference>
<dbReference type="InterPro" id="IPR043519">
    <property type="entry name" value="NT_sf"/>
</dbReference>
<dbReference type="EMBL" id="QLTW01000063">
    <property type="protein sequence ID" value="MBT9145230.1"/>
    <property type="molecule type" value="Genomic_DNA"/>
</dbReference>
<gene>
    <name evidence="2" type="ORF">DDT42_01100</name>
</gene>
<organism evidence="2 3">
    <name type="scientific">Psychracetigena formicireducens</name>
    <dbReference type="NCBI Taxonomy" id="2986056"/>
    <lineage>
        <taxon>Bacteria</taxon>
        <taxon>Bacillati</taxon>
        <taxon>Candidatus Lithacetigenota</taxon>
        <taxon>Candidatus Psychracetigena</taxon>
    </lineage>
</organism>
<reference evidence="2 3" key="1">
    <citation type="journal article" date="2021" name="bioRxiv">
        <title>Unique metabolic strategies in Hadean analogues reveal hints for primordial physiology.</title>
        <authorList>
            <person name="Nobu M.K."/>
            <person name="Nakai R."/>
            <person name="Tamazawa S."/>
            <person name="Mori H."/>
            <person name="Toyoda A."/>
            <person name="Ijiri A."/>
            <person name="Suzuki S."/>
            <person name="Kurokawa K."/>
            <person name="Kamagata Y."/>
            <person name="Tamaki H."/>
        </authorList>
    </citation>
    <scope>NUCLEOTIDE SEQUENCE [LARGE SCALE GENOMIC DNA]</scope>
    <source>
        <strain evidence="2">BS525</strain>
    </source>
</reference>
<dbReference type="GO" id="GO:0016779">
    <property type="term" value="F:nucleotidyltransferase activity"/>
    <property type="evidence" value="ECO:0007669"/>
    <property type="project" value="InterPro"/>
</dbReference>
<dbReference type="Proteomes" id="UP000811545">
    <property type="component" value="Unassembled WGS sequence"/>
</dbReference>
<dbReference type="AlphaFoldDB" id="A0A9E2F6C7"/>
<dbReference type="InterPro" id="IPR002934">
    <property type="entry name" value="Polymerase_NTP_transf_dom"/>
</dbReference>
<dbReference type="Gene3D" id="3.30.460.10">
    <property type="entry name" value="Beta Polymerase, domain 2"/>
    <property type="match status" value="1"/>
</dbReference>
<evidence type="ECO:0000259" key="1">
    <source>
        <dbReference type="Pfam" id="PF01909"/>
    </source>
</evidence>
<protein>
    <recommendedName>
        <fullName evidence="1">Polymerase nucleotidyl transferase domain-containing protein</fullName>
    </recommendedName>
</protein>
<comment type="caution">
    <text evidence="2">The sequence shown here is derived from an EMBL/GenBank/DDBJ whole genome shotgun (WGS) entry which is preliminary data.</text>
</comment>
<dbReference type="Pfam" id="PF01909">
    <property type="entry name" value="NTP_transf_2"/>
    <property type="match status" value="1"/>
</dbReference>
<dbReference type="CDD" id="cd05403">
    <property type="entry name" value="NT_KNTase_like"/>
    <property type="match status" value="1"/>
</dbReference>
<dbReference type="InterPro" id="IPR052548">
    <property type="entry name" value="Type_VII_TA_antitoxin"/>
</dbReference>